<keyword evidence="1" id="KW-0812">Transmembrane</keyword>
<dbReference type="RefSeq" id="XP_011496720.1">
    <property type="nucleotide sequence ID" value="XM_011498418.1"/>
</dbReference>
<organism evidence="3 4">
    <name type="scientific">Ceratosolen solmsi marchali</name>
    <dbReference type="NCBI Taxonomy" id="326594"/>
    <lineage>
        <taxon>Eukaryota</taxon>
        <taxon>Metazoa</taxon>
        <taxon>Ecdysozoa</taxon>
        <taxon>Arthropoda</taxon>
        <taxon>Hexapoda</taxon>
        <taxon>Insecta</taxon>
        <taxon>Pterygota</taxon>
        <taxon>Neoptera</taxon>
        <taxon>Endopterygota</taxon>
        <taxon>Hymenoptera</taxon>
        <taxon>Apocrita</taxon>
        <taxon>Proctotrupomorpha</taxon>
        <taxon>Chalcidoidea</taxon>
        <taxon>Agaonidae</taxon>
        <taxon>Agaoninae</taxon>
        <taxon>Ceratosolen</taxon>
    </lineage>
</organism>
<dbReference type="InterPro" id="IPR045219">
    <property type="entry name" value="PKAT"/>
</dbReference>
<keyword evidence="2" id="KW-0732">Signal</keyword>
<gene>
    <name evidence="4 5 6" type="primary">LOC105361295</name>
</gene>
<evidence type="ECO:0000313" key="6">
    <source>
        <dbReference type="RefSeq" id="XP_011496722.1"/>
    </source>
</evidence>
<keyword evidence="1" id="KW-0472">Membrane</keyword>
<keyword evidence="1" id="KW-1133">Transmembrane helix</keyword>
<accession>A0AAJ6YES9</accession>
<name>A0AAJ6YES9_9HYME</name>
<feature type="transmembrane region" description="Helical" evidence="1">
    <location>
        <begin position="412"/>
        <end position="437"/>
    </location>
</feature>
<dbReference type="PANTHER" id="PTHR11861:SF8">
    <property type="entry name" value="PKD DOMAIN-CONTAINING PROTEIN"/>
    <property type="match status" value="1"/>
</dbReference>
<proteinExistence type="predicted"/>
<reference evidence="4 5" key="1">
    <citation type="submission" date="2025-04" db="UniProtKB">
        <authorList>
            <consortium name="RefSeq"/>
        </authorList>
    </citation>
    <scope>IDENTIFICATION</scope>
</reference>
<dbReference type="GeneID" id="105361295"/>
<dbReference type="RefSeq" id="XP_011496722.1">
    <property type="nucleotide sequence ID" value="XM_011498420.1"/>
</dbReference>
<feature type="chain" id="PRO_5044708438" evidence="2">
    <location>
        <begin position="26"/>
        <end position="496"/>
    </location>
</feature>
<evidence type="ECO:0000256" key="2">
    <source>
        <dbReference type="SAM" id="SignalP"/>
    </source>
</evidence>
<evidence type="ECO:0000313" key="3">
    <source>
        <dbReference type="Proteomes" id="UP000695007"/>
    </source>
</evidence>
<feature type="signal peptide" evidence="2">
    <location>
        <begin position="1"/>
        <end position="25"/>
    </location>
</feature>
<sequence>MRRADHQQALLAILINFLIWQVATSDRDVRLTHDGPVVLGGIITFRADLLDSDGQAPSGSFIYTWKDNALDQHFYQTATITNTTMYYSVSYPASKYHVGEYTMEVAVCKWLLFIQCREYTSRRIYFHVTALFNGNLNLEQSNKTVQNNFISSAEVTNLSVDLRKGDIDYINKTATSILTYWFVDCKFYNKTDNFKTNYNFTLPNSFHIIEALVVASFDSPTTIAPIVPTSSIASTNVTSVSLNIASTISTTPLTTTSIAPNSSIISNTSNKTLPELGIDTFPFVCKSVVEPNINKVYGYFQREVKIRAPISKLSVEGSTWIQPWNSLSLIISCNGTGPFHKCIKIHIGKYNVTGNETCNQDAETLDTCKFSFNHYFLDALEYTVLVILSNDVSTDIHPVAVNIYKLTPKPQLSVIVVPVSCSLVAVVLIVFGIAYYIQSRARFTVEVADFDFGRSNPDMEYKTFTERLRDSFNNAVRYRHERLLGSASPCYGSMHY</sequence>
<dbReference type="GO" id="GO:0005886">
    <property type="term" value="C:plasma membrane"/>
    <property type="evidence" value="ECO:0007669"/>
    <property type="project" value="TreeGrafter"/>
</dbReference>
<dbReference type="Proteomes" id="UP000695007">
    <property type="component" value="Unplaced"/>
</dbReference>
<dbReference type="KEGG" id="csol:105361295"/>
<dbReference type="PANTHER" id="PTHR11861">
    <property type="entry name" value="MELANOCYTE PROTEIN PMEL 17-RELATED"/>
    <property type="match status" value="1"/>
</dbReference>
<dbReference type="AlphaFoldDB" id="A0AAJ6YES9"/>
<protein>
    <submittedName>
        <fullName evidence="4 5">Uncharacterized protein LOC105361295 isoform X1</fullName>
    </submittedName>
</protein>
<keyword evidence="3" id="KW-1185">Reference proteome</keyword>
<dbReference type="RefSeq" id="XP_011496721.1">
    <property type="nucleotide sequence ID" value="XM_011498419.1"/>
</dbReference>
<evidence type="ECO:0000256" key="1">
    <source>
        <dbReference type="SAM" id="Phobius"/>
    </source>
</evidence>
<evidence type="ECO:0000313" key="5">
    <source>
        <dbReference type="RefSeq" id="XP_011496721.1"/>
    </source>
</evidence>
<evidence type="ECO:0000313" key="4">
    <source>
        <dbReference type="RefSeq" id="XP_011496720.1"/>
    </source>
</evidence>